<evidence type="ECO:0000259" key="9">
    <source>
        <dbReference type="PROSITE" id="PS50893"/>
    </source>
</evidence>
<dbReference type="GO" id="GO:0005524">
    <property type="term" value="F:ATP binding"/>
    <property type="evidence" value="ECO:0007669"/>
    <property type="project" value="UniProtKB-KW"/>
</dbReference>
<dbReference type="InterPro" id="IPR036640">
    <property type="entry name" value="ABC1_TM_sf"/>
</dbReference>
<dbReference type="GO" id="GO:0016887">
    <property type="term" value="F:ATP hydrolysis activity"/>
    <property type="evidence" value="ECO:0007669"/>
    <property type="project" value="InterPro"/>
</dbReference>
<evidence type="ECO:0000256" key="3">
    <source>
        <dbReference type="ARBA" id="ARBA00022692"/>
    </source>
</evidence>
<dbReference type="Pfam" id="PF00005">
    <property type="entry name" value="ABC_tran"/>
    <property type="match status" value="1"/>
</dbReference>
<feature type="transmembrane region" description="Helical" evidence="8">
    <location>
        <begin position="177"/>
        <end position="201"/>
    </location>
</feature>
<dbReference type="PANTHER" id="PTHR11384:SF59">
    <property type="entry name" value="LYSOSOMAL COBALAMIN TRANSPORTER ABCD4"/>
    <property type="match status" value="1"/>
</dbReference>
<dbReference type="RefSeq" id="WP_124147005.1">
    <property type="nucleotide sequence ID" value="NZ_CAWOKI010000211.1"/>
</dbReference>
<organism evidence="11 12">
    <name type="scientific">Okeania hirsuta</name>
    <dbReference type="NCBI Taxonomy" id="1458930"/>
    <lineage>
        <taxon>Bacteria</taxon>
        <taxon>Bacillati</taxon>
        <taxon>Cyanobacteriota</taxon>
        <taxon>Cyanophyceae</taxon>
        <taxon>Oscillatoriophycideae</taxon>
        <taxon>Oscillatoriales</taxon>
        <taxon>Microcoleaceae</taxon>
        <taxon>Okeania</taxon>
    </lineage>
</organism>
<dbReference type="InterPro" id="IPR027417">
    <property type="entry name" value="P-loop_NTPase"/>
</dbReference>
<evidence type="ECO:0000256" key="1">
    <source>
        <dbReference type="ARBA" id="ARBA00004651"/>
    </source>
</evidence>
<dbReference type="AlphaFoldDB" id="A0A3N6PBK0"/>
<evidence type="ECO:0000256" key="7">
    <source>
        <dbReference type="ARBA" id="ARBA00023136"/>
    </source>
</evidence>
<dbReference type="EMBL" id="RCBY01000035">
    <property type="protein sequence ID" value="RQH47514.1"/>
    <property type="molecule type" value="Genomic_DNA"/>
</dbReference>
<dbReference type="Pfam" id="PF06472">
    <property type="entry name" value="ABC_membrane_2"/>
    <property type="match status" value="1"/>
</dbReference>
<dbReference type="InterPro" id="IPR011527">
    <property type="entry name" value="ABC1_TM_dom"/>
</dbReference>
<keyword evidence="5 11" id="KW-0067">ATP-binding</keyword>
<keyword evidence="12" id="KW-1185">Reference proteome</keyword>
<keyword evidence="6 8" id="KW-1133">Transmembrane helix</keyword>
<dbReference type="SUPFAM" id="SSF52540">
    <property type="entry name" value="P-loop containing nucleoside triphosphate hydrolases"/>
    <property type="match status" value="1"/>
</dbReference>
<evidence type="ECO:0000259" key="10">
    <source>
        <dbReference type="PROSITE" id="PS50929"/>
    </source>
</evidence>
<dbReference type="OrthoDB" id="9810134at2"/>
<dbReference type="PANTHER" id="PTHR11384">
    <property type="entry name" value="ATP-BINDING CASSETTE, SUB-FAMILY D MEMBER"/>
    <property type="match status" value="1"/>
</dbReference>
<dbReference type="GO" id="GO:0005886">
    <property type="term" value="C:plasma membrane"/>
    <property type="evidence" value="ECO:0007669"/>
    <property type="project" value="UniProtKB-SubCell"/>
</dbReference>
<feature type="transmembrane region" description="Helical" evidence="8">
    <location>
        <begin position="75"/>
        <end position="95"/>
    </location>
</feature>
<feature type="domain" description="ABC transporter" evidence="9">
    <location>
        <begin position="360"/>
        <end position="575"/>
    </location>
</feature>
<evidence type="ECO:0000256" key="4">
    <source>
        <dbReference type="ARBA" id="ARBA00022741"/>
    </source>
</evidence>
<comment type="subcellular location">
    <subcellularLocation>
        <location evidence="1">Cell membrane</location>
        <topology evidence="1">Multi-pass membrane protein</topology>
    </subcellularLocation>
</comment>
<dbReference type="InterPro" id="IPR003439">
    <property type="entry name" value="ABC_transporter-like_ATP-bd"/>
</dbReference>
<feature type="transmembrane region" description="Helical" evidence="8">
    <location>
        <begin position="152"/>
        <end position="171"/>
    </location>
</feature>
<dbReference type="PROSITE" id="PS50893">
    <property type="entry name" value="ABC_TRANSPORTER_2"/>
    <property type="match status" value="1"/>
</dbReference>
<feature type="domain" description="ABC transmembrane type-1" evidence="10">
    <location>
        <begin position="57"/>
        <end position="323"/>
    </location>
</feature>
<evidence type="ECO:0000256" key="5">
    <source>
        <dbReference type="ARBA" id="ARBA00022840"/>
    </source>
</evidence>
<keyword evidence="3 8" id="KW-0812">Transmembrane</keyword>
<dbReference type="PROSITE" id="PS50929">
    <property type="entry name" value="ABC_TM1F"/>
    <property type="match status" value="1"/>
</dbReference>
<proteinExistence type="predicted"/>
<dbReference type="SUPFAM" id="SSF90123">
    <property type="entry name" value="ABC transporter transmembrane region"/>
    <property type="match status" value="1"/>
</dbReference>
<sequence length="575" mass="66051">MKNIKLNFSIFQRFWAIGKLYWWESPEKWRAIGLFILLLCLLSLDSTIGLNQLKQQGELISALVDGDSERFWKSAFFYIGASIVLAVTVATWQYLEDKIRLHSREWLTKFYLDKYFQNDCFYKINTLYREIDNPDQRIAEDIASFCHRSVTLFRQFALAIFNLFAFGILLWEKSKLLVLILVIYSVGGMLITTIGFGKILIPIKKEQLKREANFRFGLVRIRENAESIAFYNGGDREFSYIKQVFAPVLSIYNKVITWERNLDIFQNIYNYITWMLPALIIGPRILAGEPGLEVGAIQEANGAFGRVFRSLNIIVRMFEFLTSFIAGIERLESFVKVLEEPKASPVEGSTTIDTVEDSRLSLQHLTLQTPNYQRTLVKNVSIELKPGEGLLIVGVSGSGKSSILRAIAGLWNSGTGTIYRPKLEEILFLPQHPYMILGSLRDQLLYPRTDLNISDEIIYRVLNQVNLPKLAEIFGGLDTVEDWENMLSMGEQQRVAFARLLLTQPRYAILDEATSALDVQNEQSLYQHLQSLSTTYVSVGHRPTLLQYHHQVLEVMGDETWRVTSAQDYKFMPIH</sequence>
<name>A0A3N6PBK0_9CYAN</name>
<dbReference type="InterPro" id="IPR003593">
    <property type="entry name" value="AAA+_ATPase"/>
</dbReference>
<dbReference type="Gene3D" id="3.40.50.300">
    <property type="entry name" value="P-loop containing nucleotide triphosphate hydrolases"/>
    <property type="match status" value="1"/>
</dbReference>
<gene>
    <name evidence="11" type="ORF">D5R40_08820</name>
</gene>
<dbReference type="GO" id="GO:0140359">
    <property type="term" value="F:ABC-type transporter activity"/>
    <property type="evidence" value="ECO:0007669"/>
    <property type="project" value="InterPro"/>
</dbReference>
<evidence type="ECO:0000313" key="12">
    <source>
        <dbReference type="Proteomes" id="UP000269154"/>
    </source>
</evidence>
<dbReference type="SMART" id="SM00382">
    <property type="entry name" value="AAA"/>
    <property type="match status" value="1"/>
</dbReference>
<accession>A0A3N6PBK0</accession>
<keyword evidence="4" id="KW-0547">Nucleotide-binding</keyword>
<evidence type="ECO:0000313" key="11">
    <source>
        <dbReference type="EMBL" id="RQH47514.1"/>
    </source>
</evidence>
<dbReference type="Gene3D" id="1.20.1560.10">
    <property type="entry name" value="ABC transporter type 1, transmembrane domain"/>
    <property type="match status" value="1"/>
</dbReference>
<dbReference type="InterPro" id="IPR050835">
    <property type="entry name" value="ABC_transporter_sub-D"/>
</dbReference>
<dbReference type="CDD" id="cd03223">
    <property type="entry name" value="ABCD_peroxisomal_ALDP"/>
    <property type="match status" value="1"/>
</dbReference>
<evidence type="ECO:0000256" key="2">
    <source>
        <dbReference type="ARBA" id="ARBA00022448"/>
    </source>
</evidence>
<dbReference type="Proteomes" id="UP000269154">
    <property type="component" value="Unassembled WGS sequence"/>
</dbReference>
<evidence type="ECO:0000256" key="8">
    <source>
        <dbReference type="SAM" id="Phobius"/>
    </source>
</evidence>
<evidence type="ECO:0000256" key="6">
    <source>
        <dbReference type="ARBA" id="ARBA00022989"/>
    </source>
</evidence>
<keyword evidence="2" id="KW-0813">Transport</keyword>
<protein>
    <submittedName>
        <fullName evidence="11">ABC transporter ATP-binding protein/permease</fullName>
    </submittedName>
</protein>
<reference evidence="11 12" key="1">
    <citation type="journal article" date="2018" name="ACS Chem. Biol.">
        <title>Ketoreductase domain dysfunction expands chemodiversity: malyngamide biosynthesis in the cyanobacterium Okeania hirsuta.</title>
        <authorList>
            <person name="Moss N.A."/>
            <person name="Leao T."/>
            <person name="Rankin M."/>
            <person name="McCullough T.M."/>
            <person name="Qu P."/>
            <person name="Korobeynikov A."/>
            <person name="Smith J.L."/>
            <person name="Gerwick L."/>
            <person name="Gerwick W.H."/>
        </authorList>
    </citation>
    <scope>NUCLEOTIDE SEQUENCE [LARGE SCALE GENOMIC DNA]</scope>
    <source>
        <strain evidence="11 12">PAB10Feb10-1</strain>
    </source>
</reference>
<keyword evidence="7 8" id="KW-0472">Membrane</keyword>
<comment type="caution">
    <text evidence="11">The sequence shown here is derived from an EMBL/GenBank/DDBJ whole genome shotgun (WGS) entry which is preliminary data.</text>
</comment>